<protein>
    <submittedName>
        <fullName evidence="1">Uncharacterized protein</fullName>
    </submittedName>
</protein>
<evidence type="ECO:0000313" key="2">
    <source>
        <dbReference type="Proteomes" id="UP000799754"/>
    </source>
</evidence>
<sequence>MPKHVKSKSITSMVGINRPWTLAALYPALMFCGGSYLWPTKPTACFVTVIFAWIGFLVWDYRCKNKSASSLKALGMICHTIPALYLYGTCYFAEHAANAADIWLISVLVFQCCRTITHIFAVPDLTKLVKTAAWWWAHPMGFLLHFVFPIYPAFTYRHSIMKIHMAFTCLDMQWSGRKLPPPEKKVE</sequence>
<gene>
    <name evidence="1" type="ORF">BU25DRAFT_459808</name>
</gene>
<proteinExistence type="predicted"/>
<reference evidence="1" key="1">
    <citation type="journal article" date="2020" name="Stud. Mycol.">
        <title>101 Dothideomycetes genomes: a test case for predicting lifestyles and emergence of pathogens.</title>
        <authorList>
            <person name="Haridas S."/>
            <person name="Albert R."/>
            <person name="Binder M."/>
            <person name="Bloem J."/>
            <person name="Labutti K."/>
            <person name="Salamov A."/>
            <person name="Andreopoulos B."/>
            <person name="Baker S."/>
            <person name="Barry K."/>
            <person name="Bills G."/>
            <person name="Bluhm B."/>
            <person name="Cannon C."/>
            <person name="Castanera R."/>
            <person name="Culley D."/>
            <person name="Daum C."/>
            <person name="Ezra D."/>
            <person name="Gonzalez J."/>
            <person name="Henrissat B."/>
            <person name="Kuo A."/>
            <person name="Liang C."/>
            <person name="Lipzen A."/>
            <person name="Lutzoni F."/>
            <person name="Magnuson J."/>
            <person name="Mondo S."/>
            <person name="Nolan M."/>
            <person name="Ohm R."/>
            <person name="Pangilinan J."/>
            <person name="Park H.-J."/>
            <person name="Ramirez L."/>
            <person name="Alfaro M."/>
            <person name="Sun H."/>
            <person name="Tritt A."/>
            <person name="Yoshinaga Y."/>
            <person name="Zwiers L.-H."/>
            <person name="Turgeon B."/>
            <person name="Goodwin S."/>
            <person name="Spatafora J."/>
            <person name="Crous P."/>
            <person name="Grigoriev I."/>
        </authorList>
    </citation>
    <scope>NUCLEOTIDE SEQUENCE</scope>
    <source>
        <strain evidence="1">CBS 525.71</strain>
    </source>
</reference>
<dbReference type="EMBL" id="MU006723">
    <property type="protein sequence ID" value="KAF2625836.1"/>
    <property type="molecule type" value="Genomic_DNA"/>
</dbReference>
<organism evidence="1 2">
    <name type="scientific">Macroventuria anomochaeta</name>
    <dbReference type="NCBI Taxonomy" id="301207"/>
    <lineage>
        <taxon>Eukaryota</taxon>
        <taxon>Fungi</taxon>
        <taxon>Dikarya</taxon>
        <taxon>Ascomycota</taxon>
        <taxon>Pezizomycotina</taxon>
        <taxon>Dothideomycetes</taxon>
        <taxon>Pleosporomycetidae</taxon>
        <taxon>Pleosporales</taxon>
        <taxon>Pleosporineae</taxon>
        <taxon>Didymellaceae</taxon>
        <taxon>Macroventuria</taxon>
    </lineage>
</organism>
<comment type="caution">
    <text evidence="1">The sequence shown here is derived from an EMBL/GenBank/DDBJ whole genome shotgun (WGS) entry which is preliminary data.</text>
</comment>
<evidence type="ECO:0000313" key="1">
    <source>
        <dbReference type="EMBL" id="KAF2625836.1"/>
    </source>
</evidence>
<keyword evidence="2" id="KW-1185">Reference proteome</keyword>
<dbReference type="Proteomes" id="UP000799754">
    <property type="component" value="Unassembled WGS sequence"/>
</dbReference>
<name>A0ACB6RUV6_9PLEO</name>
<accession>A0ACB6RUV6</accession>